<dbReference type="AlphaFoldDB" id="A0AAW0Z0N4"/>
<protein>
    <recommendedName>
        <fullName evidence="3">Protein HRI1</fullName>
    </recommendedName>
</protein>
<evidence type="ECO:0000313" key="2">
    <source>
        <dbReference type="Proteomes" id="UP001388673"/>
    </source>
</evidence>
<gene>
    <name evidence="1" type="ORF">IAR55_003182</name>
</gene>
<dbReference type="Pfam" id="PF16815">
    <property type="entry name" value="HRI1"/>
    <property type="match status" value="1"/>
</dbReference>
<evidence type="ECO:0000313" key="1">
    <source>
        <dbReference type="EMBL" id="KAK8858951.1"/>
    </source>
</evidence>
<sequence length="249" mass="27465">MAAPAAAARASTRISITWSDAPPIEDTDTLVLTIDGYSLDMRVFVSGPGKGEIDWSTVARVDELEGSTAANPSLRWTHLIDSRPPSSLPDQGTFTTLPNGDVVEEGIMFNPKSSENEPYQEVWRRLKQEPNAPYLVLEQIIDSHSDVSLRGEEEGGEEVEAEEEGVFLGRVGENALGIAKLKSESEHKFIAWRDRSEQGAWNRIYEFGEKELVGQILPSLPAEIPSDWVKGETVDFGGKKWIVRTVGVL</sequence>
<keyword evidence="2" id="KW-1185">Reference proteome</keyword>
<dbReference type="KEGG" id="kne:92180440"/>
<organism evidence="1 2">
    <name type="scientific">Kwoniella newhampshirensis</name>
    <dbReference type="NCBI Taxonomy" id="1651941"/>
    <lineage>
        <taxon>Eukaryota</taxon>
        <taxon>Fungi</taxon>
        <taxon>Dikarya</taxon>
        <taxon>Basidiomycota</taxon>
        <taxon>Agaricomycotina</taxon>
        <taxon>Tremellomycetes</taxon>
        <taxon>Tremellales</taxon>
        <taxon>Cryptococcaceae</taxon>
        <taxon>Kwoniella</taxon>
    </lineage>
</organism>
<dbReference type="InterPro" id="IPR031818">
    <property type="entry name" value="Hri1"/>
</dbReference>
<name>A0AAW0Z0N4_9TREE</name>
<proteinExistence type="predicted"/>
<dbReference type="EMBL" id="JBCAWK010000005">
    <property type="protein sequence ID" value="KAK8858951.1"/>
    <property type="molecule type" value="Genomic_DNA"/>
</dbReference>
<dbReference type="Gene3D" id="2.40.128.320">
    <property type="entry name" value="Protein HRI1, N-terminal domain"/>
    <property type="match status" value="1"/>
</dbReference>
<dbReference type="GeneID" id="92180440"/>
<evidence type="ECO:0008006" key="3">
    <source>
        <dbReference type="Google" id="ProtNLM"/>
    </source>
</evidence>
<dbReference type="RefSeq" id="XP_066803792.1">
    <property type="nucleotide sequence ID" value="XM_066946291.1"/>
</dbReference>
<dbReference type="Proteomes" id="UP001388673">
    <property type="component" value="Unassembled WGS sequence"/>
</dbReference>
<comment type="caution">
    <text evidence="1">The sequence shown here is derived from an EMBL/GenBank/DDBJ whole genome shotgun (WGS) entry which is preliminary data.</text>
</comment>
<reference evidence="1 2" key="1">
    <citation type="journal article" date="2024" name="bioRxiv">
        <title>Comparative genomics of Cryptococcus and Kwoniella reveals pathogenesis evolution and contrasting karyotype dynamics via intercentromeric recombination or chromosome fusion.</title>
        <authorList>
            <person name="Coelho M.A."/>
            <person name="David-Palma M."/>
            <person name="Shea T."/>
            <person name="Bowers K."/>
            <person name="McGinley-Smith S."/>
            <person name="Mohammad A.W."/>
            <person name="Gnirke A."/>
            <person name="Yurkov A.M."/>
            <person name="Nowrousian M."/>
            <person name="Sun S."/>
            <person name="Cuomo C.A."/>
            <person name="Heitman J."/>
        </authorList>
    </citation>
    <scope>NUCLEOTIDE SEQUENCE [LARGE SCALE GENOMIC DNA]</scope>
    <source>
        <strain evidence="1 2">CBS 13917</strain>
    </source>
</reference>
<dbReference type="InterPro" id="IPR043047">
    <property type="entry name" value="Hri1_N_sf"/>
</dbReference>
<accession>A0AAW0Z0N4</accession>